<dbReference type="OMA" id="WNNDGCS"/>
<feature type="compositionally biased region" description="Gly residues" evidence="1">
    <location>
        <begin position="169"/>
        <end position="179"/>
    </location>
</feature>
<organism evidence="3 4">
    <name type="scientific">Aspergillus calidoustus</name>
    <dbReference type="NCBI Taxonomy" id="454130"/>
    <lineage>
        <taxon>Eukaryota</taxon>
        <taxon>Fungi</taxon>
        <taxon>Dikarya</taxon>
        <taxon>Ascomycota</taxon>
        <taxon>Pezizomycotina</taxon>
        <taxon>Eurotiomycetes</taxon>
        <taxon>Eurotiomycetidae</taxon>
        <taxon>Eurotiales</taxon>
        <taxon>Aspergillaceae</taxon>
        <taxon>Aspergillus</taxon>
        <taxon>Aspergillus subgen. Nidulantes</taxon>
    </lineage>
</organism>
<reference evidence="4" key="1">
    <citation type="journal article" date="2016" name="Genome Announc.">
        <title>Draft genome sequences of fungus Aspergillus calidoustus.</title>
        <authorList>
            <person name="Horn F."/>
            <person name="Linde J."/>
            <person name="Mattern D.J."/>
            <person name="Walther G."/>
            <person name="Guthke R."/>
            <person name="Scherlach K."/>
            <person name="Martin K."/>
            <person name="Brakhage A.A."/>
            <person name="Petzke L."/>
            <person name="Valiante V."/>
        </authorList>
    </citation>
    <scope>NUCLEOTIDE SEQUENCE [LARGE SCALE GENOMIC DNA]</scope>
    <source>
        <strain evidence="4">SF006504</strain>
    </source>
</reference>
<sequence>MHFSNLILASAMTLAPAVYCYGVATVEIAYHEACGNSDVPTNNVDTPESTVVTKDTCTQLPAKHSFDIDAYSFDVTPITKDTTYTCHAVGVYTNDECVGIPLTVVPLWPGQNDAKSGCVRDGYFDKSVSVRLICEDEHDHDDDHDEHHDDDHDEGAENRQQQVAQQPKGKGGFLSGVGL</sequence>
<feature type="signal peptide" evidence="2">
    <location>
        <begin position="1"/>
        <end position="20"/>
    </location>
</feature>
<keyword evidence="4" id="KW-1185">Reference proteome</keyword>
<evidence type="ECO:0000256" key="1">
    <source>
        <dbReference type="SAM" id="MobiDB-lite"/>
    </source>
</evidence>
<dbReference type="AlphaFoldDB" id="A0A0U5GI87"/>
<gene>
    <name evidence="3" type="ORF">ASPCAL12670</name>
</gene>
<accession>A0A0U5GI87</accession>
<proteinExistence type="predicted"/>
<evidence type="ECO:0008006" key="5">
    <source>
        <dbReference type="Google" id="ProtNLM"/>
    </source>
</evidence>
<feature type="chain" id="PRO_5006857911" description="AA1-like domain-containing protein" evidence="2">
    <location>
        <begin position="21"/>
        <end position="179"/>
    </location>
</feature>
<protein>
    <recommendedName>
        <fullName evidence="5">AA1-like domain-containing protein</fullName>
    </recommendedName>
</protein>
<dbReference type="EMBL" id="CDMC01000014">
    <property type="protein sequence ID" value="CEL09535.1"/>
    <property type="molecule type" value="Genomic_DNA"/>
</dbReference>
<evidence type="ECO:0000313" key="3">
    <source>
        <dbReference type="EMBL" id="CEL09535.1"/>
    </source>
</evidence>
<evidence type="ECO:0000256" key="2">
    <source>
        <dbReference type="SAM" id="SignalP"/>
    </source>
</evidence>
<feature type="region of interest" description="Disordered" evidence="1">
    <location>
        <begin position="139"/>
        <end position="179"/>
    </location>
</feature>
<dbReference type="OrthoDB" id="4380184at2759"/>
<name>A0A0U5GI87_ASPCI</name>
<evidence type="ECO:0000313" key="4">
    <source>
        <dbReference type="Proteomes" id="UP000054771"/>
    </source>
</evidence>
<keyword evidence="2" id="KW-0732">Signal</keyword>
<dbReference type="Proteomes" id="UP000054771">
    <property type="component" value="Unassembled WGS sequence"/>
</dbReference>